<evidence type="ECO:0000313" key="2">
    <source>
        <dbReference type="EMBL" id="CAI0449233.1"/>
    </source>
</evidence>
<dbReference type="EMBL" id="CAMGYJ010000007">
    <property type="protein sequence ID" value="CAI0452061.1"/>
    <property type="molecule type" value="Genomic_DNA"/>
</dbReference>
<dbReference type="AlphaFoldDB" id="A0AAV0MUH7"/>
<accession>A0AAV0MUH7</accession>
<dbReference type="InterPro" id="IPR044730">
    <property type="entry name" value="RNase_H-like_dom_plant"/>
</dbReference>
<dbReference type="EMBL" id="CAMGYJ010000007">
    <property type="protein sequence ID" value="CAI0449233.1"/>
    <property type="molecule type" value="Genomic_DNA"/>
</dbReference>
<dbReference type="PANTHER" id="PTHR47723:SF19">
    <property type="entry name" value="POLYNUCLEOTIDYL TRANSFERASE, RIBONUCLEASE H-LIKE SUPERFAMILY PROTEIN"/>
    <property type="match status" value="1"/>
</dbReference>
<dbReference type="Gene3D" id="3.30.420.10">
    <property type="entry name" value="Ribonuclease H-like superfamily/Ribonuclease H"/>
    <property type="match status" value="1"/>
</dbReference>
<dbReference type="InterPro" id="IPR012337">
    <property type="entry name" value="RNaseH-like_sf"/>
</dbReference>
<dbReference type="SUPFAM" id="SSF53098">
    <property type="entry name" value="Ribonuclease H-like"/>
    <property type="match status" value="1"/>
</dbReference>
<dbReference type="PANTHER" id="PTHR47723">
    <property type="entry name" value="OS05G0353850 PROTEIN"/>
    <property type="match status" value="1"/>
</dbReference>
<keyword evidence="4" id="KW-1185">Reference proteome</keyword>
<dbReference type="GO" id="GO:0004523">
    <property type="term" value="F:RNA-DNA hybrid ribonuclease activity"/>
    <property type="evidence" value="ECO:0007669"/>
    <property type="project" value="InterPro"/>
</dbReference>
<sequence>MGAFVENLGVCTITRAEIMAAIRGLQLAWRNGYRKVLLQMDSTTAINILTASEHMEQRYFILVQQFQELLNKSWEVKISHIYREGNKVADFLANKGHSSSIGYHDFDVSDAGLSFWILYDCLGISQTRLI</sequence>
<dbReference type="InterPro" id="IPR053151">
    <property type="entry name" value="RNase_H-like"/>
</dbReference>
<evidence type="ECO:0000313" key="4">
    <source>
        <dbReference type="Proteomes" id="UP001154282"/>
    </source>
</evidence>
<dbReference type="CDD" id="cd06222">
    <property type="entry name" value="RNase_H_like"/>
    <property type="match status" value="1"/>
</dbReference>
<name>A0AAV0MUH7_9ROSI</name>
<evidence type="ECO:0000313" key="3">
    <source>
        <dbReference type="EMBL" id="CAI0452061.1"/>
    </source>
</evidence>
<comment type="caution">
    <text evidence="2">The sequence shown here is derived from an EMBL/GenBank/DDBJ whole genome shotgun (WGS) entry which is preliminary data.</text>
</comment>
<dbReference type="InterPro" id="IPR002156">
    <property type="entry name" value="RNaseH_domain"/>
</dbReference>
<feature type="domain" description="RNase H type-1" evidence="1">
    <location>
        <begin position="1"/>
        <end position="98"/>
    </location>
</feature>
<gene>
    <name evidence="2" type="ORF">LITE_LOCUS30087</name>
    <name evidence="3" type="ORF">LITE_LOCUS31083</name>
</gene>
<dbReference type="Proteomes" id="UP001154282">
    <property type="component" value="Unassembled WGS sequence"/>
</dbReference>
<evidence type="ECO:0000259" key="1">
    <source>
        <dbReference type="PROSITE" id="PS50879"/>
    </source>
</evidence>
<dbReference type="InterPro" id="IPR036397">
    <property type="entry name" value="RNaseH_sf"/>
</dbReference>
<dbReference type="GO" id="GO:0003676">
    <property type="term" value="F:nucleic acid binding"/>
    <property type="evidence" value="ECO:0007669"/>
    <property type="project" value="InterPro"/>
</dbReference>
<protein>
    <recommendedName>
        <fullName evidence="1">RNase H type-1 domain-containing protein</fullName>
    </recommendedName>
</protein>
<dbReference type="Pfam" id="PF13456">
    <property type="entry name" value="RVT_3"/>
    <property type="match status" value="1"/>
</dbReference>
<reference evidence="2" key="1">
    <citation type="submission" date="2022-08" db="EMBL/GenBank/DDBJ databases">
        <authorList>
            <person name="Gutierrez-Valencia J."/>
        </authorList>
    </citation>
    <scope>NUCLEOTIDE SEQUENCE</scope>
</reference>
<organism evidence="2 4">
    <name type="scientific">Linum tenue</name>
    <dbReference type="NCBI Taxonomy" id="586396"/>
    <lineage>
        <taxon>Eukaryota</taxon>
        <taxon>Viridiplantae</taxon>
        <taxon>Streptophyta</taxon>
        <taxon>Embryophyta</taxon>
        <taxon>Tracheophyta</taxon>
        <taxon>Spermatophyta</taxon>
        <taxon>Magnoliopsida</taxon>
        <taxon>eudicotyledons</taxon>
        <taxon>Gunneridae</taxon>
        <taxon>Pentapetalae</taxon>
        <taxon>rosids</taxon>
        <taxon>fabids</taxon>
        <taxon>Malpighiales</taxon>
        <taxon>Linaceae</taxon>
        <taxon>Linum</taxon>
    </lineage>
</organism>
<dbReference type="PROSITE" id="PS50879">
    <property type="entry name" value="RNASE_H_1"/>
    <property type="match status" value="1"/>
</dbReference>
<proteinExistence type="predicted"/>